<comment type="caution">
    <text evidence="2">The sequence shown here is derived from an EMBL/GenBank/DDBJ whole genome shotgun (WGS) entry which is preliminary data.</text>
</comment>
<accession>A0A0F9BAG6</accession>
<sequence>MARTKEQKQEWAKSKAEEVGNKIVEQFKTGNLPEALAPIFLDAGNRNADRWKGWTNKLLVALSGHTDAGTYDQWVERGRQVKKGEHKSVYLFRPMMLKSTKKNKDGENEERSFVRFAVFGAFGIDQTEIIDEEKSAKFAPNRNEINSHLESLPLREVADGC</sequence>
<feature type="domain" description="N-terminal" evidence="1">
    <location>
        <begin position="16"/>
        <end position="114"/>
    </location>
</feature>
<feature type="non-terminal residue" evidence="2">
    <location>
        <position position="161"/>
    </location>
</feature>
<organism evidence="2">
    <name type="scientific">marine sediment metagenome</name>
    <dbReference type="NCBI Taxonomy" id="412755"/>
    <lineage>
        <taxon>unclassified sequences</taxon>
        <taxon>metagenomes</taxon>
        <taxon>ecological metagenomes</taxon>
    </lineage>
</organism>
<dbReference type="Pfam" id="PF08401">
    <property type="entry name" value="ArdcN"/>
    <property type="match status" value="1"/>
</dbReference>
<dbReference type="GO" id="GO:0003697">
    <property type="term" value="F:single-stranded DNA binding"/>
    <property type="evidence" value="ECO:0007669"/>
    <property type="project" value="InterPro"/>
</dbReference>
<protein>
    <recommendedName>
        <fullName evidence="1">N-terminal domain-containing protein</fullName>
    </recommendedName>
</protein>
<evidence type="ECO:0000259" key="1">
    <source>
        <dbReference type="Pfam" id="PF08401"/>
    </source>
</evidence>
<reference evidence="2" key="1">
    <citation type="journal article" date="2015" name="Nature">
        <title>Complex archaea that bridge the gap between prokaryotes and eukaryotes.</title>
        <authorList>
            <person name="Spang A."/>
            <person name="Saw J.H."/>
            <person name="Jorgensen S.L."/>
            <person name="Zaremba-Niedzwiedzka K."/>
            <person name="Martijn J."/>
            <person name="Lind A.E."/>
            <person name="van Eijk R."/>
            <person name="Schleper C."/>
            <person name="Guy L."/>
            <person name="Ettema T.J."/>
        </authorList>
    </citation>
    <scope>NUCLEOTIDE SEQUENCE</scope>
</reference>
<evidence type="ECO:0000313" key="2">
    <source>
        <dbReference type="EMBL" id="KKK81396.1"/>
    </source>
</evidence>
<gene>
    <name evidence="2" type="ORF">LCGC14_2813890</name>
</gene>
<dbReference type="AlphaFoldDB" id="A0A0F9BAG6"/>
<name>A0A0F9BAG6_9ZZZZ</name>
<proteinExistence type="predicted"/>
<dbReference type="EMBL" id="LAZR01053146">
    <property type="protein sequence ID" value="KKK81396.1"/>
    <property type="molecule type" value="Genomic_DNA"/>
</dbReference>
<dbReference type="InterPro" id="IPR013610">
    <property type="entry name" value="ArdC_N"/>
</dbReference>